<dbReference type="GO" id="GO:0005524">
    <property type="term" value="F:ATP binding"/>
    <property type="evidence" value="ECO:0007669"/>
    <property type="project" value="UniProtKB-KW"/>
</dbReference>
<keyword evidence="13" id="KW-1185">Reference proteome</keyword>
<dbReference type="GO" id="GO:0005886">
    <property type="term" value="C:plasma membrane"/>
    <property type="evidence" value="ECO:0007669"/>
    <property type="project" value="UniProtKB-SubCell"/>
</dbReference>
<evidence type="ECO:0000256" key="2">
    <source>
        <dbReference type="ARBA" id="ARBA00005675"/>
    </source>
</evidence>
<dbReference type="EMBL" id="CP011856">
    <property type="protein sequence ID" value="AKM54757.1"/>
    <property type="molecule type" value="Genomic_DNA"/>
</dbReference>
<evidence type="ECO:0000256" key="3">
    <source>
        <dbReference type="ARBA" id="ARBA00022475"/>
    </source>
</evidence>
<keyword evidence="4 10" id="KW-0812">Transmembrane</keyword>
<dbReference type="InterPro" id="IPR001757">
    <property type="entry name" value="P_typ_ATPase"/>
</dbReference>
<dbReference type="InterPro" id="IPR050510">
    <property type="entry name" value="Cation_transp_ATPase_P-type"/>
</dbReference>
<dbReference type="InterPro" id="IPR036412">
    <property type="entry name" value="HAD-like_sf"/>
</dbReference>
<feature type="transmembrane region" description="Helical" evidence="10">
    <location>
        <begin position="746"/>
        <end position="767"/>
    </location>
</feature>
<feature type="transmembrane region" description="Helical" evidence="10">
    <location>
        <begin position="706"/>
        <end position="725"/>
    </location>
</feature>
<dbReference type="NCBIfam" id="TIGR01494">
    <property type="entry name" value="ATPase_P-type"/>
    <property type="match status" value="3"/>
</dbReference>
<comment type="subcellular location">
    <subcellularLocation>
        <location evidence="1">Cell membrane</location>
        <topology evidence="1">Multi-pass membrane protein</topology>
    </subcellularLocation>
</comment>
<dbReference type="SFLD" id="SFLDF00027">
    <property type="entry name" value="p-type_atpase"/>
    <property type="match status" value="1"/>
</dbReference>
<evidence type="ECO:0000256" key="8">
    <source>
        <dbReference type="ARBA" id="ARBA00022989"/>
    </source>
</evidence>
<accession>A0A0H3XNF2</accession>
<keyword evidence="7" id="KW-1278">Translocase</keyword>
<evidence type="ECO:0000256" key="6">
    <source>
        <dbReference type="ARBA" id="ARBA00022840"/>
    </source>
</evidence>
<dbReference type="Gene3D" id="3.40.1110.10">
    <property type="entry name" value="Calcium-transporting ATPase, cytoplasmic domain N"/>
    <property type="match status" value="1"/>
</dbReference>
<dbReference type="InterPro" id="IPR023214">
    <property type="entry name" value="HAD_sf"/>
</dbReference>
<dbReference type="FunFam" id="3.40.50.1000:FF:000001">
    <property type="entry name" value="Phospholipid-transporting ATPase IC"/>
    <property type="match status" value="1"/>
</dbReference>
<evidence type="ECO:0000256" key="5">
    <source>
        <dbReference type="ARBA" id="ARBA00022741"/>
    </source>
</evidence>
<feature type="transmembrane region" description="Helical" evidence="10">
    <location>
        <begin position="250"/>
        <end position="269"/>
    </location>
</feature>
<feature type="transmembrane region" description="Helical" evidence="10">
    <location>
        <begin position="811"/>
        <end position="834"/>
    </location>
</feature>
<comment type="similarity">
    <text evidence="2">Belongs to the cation transport ATPase (P-type) (TC 3.A.3) family. Type IIA subfamily.</text>
</comment>
<dbReference type="InterPro" id="IPR023298">
    <property type="entry name" value="ATPase_P-typ_TM_dom_sf"/>
</dbReference>
<dbReference type="Gene3D" id="2.70.150.10">
    <property type="entry name" value="Calcium-transporting ATPase, cytoplasmic transduction domain A"/>
    <property type="match status" value="1"/>
</dbReference>
<dbReference type="Pfam" id="PF00690">
    <property type="entry name" value="Cation_ATPase_N"/>
    <property type="match status" value="1"/>
</dbReference>
<evidence type="ECO:0000313" key="13">
    <source>
        <dbReference type="Proteomes" id="UP000035661"/>
    </source>
</evidence>
<keyword evidence="6" id="KW-0067">ATP-binding</keyword>
<name>A0A0H3XNF2_9MOLU</name>
<sequence>MWFNKTEEELEQELETSIEQGLTTEQAQAKLKKNGKNELVKTKNRHWSLIFLLALIEPLSLILIVAGVISIVVERIINQHIDFIDFIVIMAIVIINALIQTIQQMKARKSLEALQQLTIPMAVVKRDGEIVEILAIELVVGDVVILEAGKYIPADIRLVEASNLQIDESALTGESVPVEKNSKIINKDKLVLAEQHNIAFMSTFITNGRAIGVVVANAVDSEIGKIAKSVSETKQNKTPLQLRLAKLTKWVSAFAVILAIAVFVFFFFMDENDWPVNMMTSVTIAIAVIPESLMVIVSVILSLSTKRMSNVNVIVKKLDAVETLGSVNIICSDKTGTLTQNKMTVKEVIIDNNILKANAYKHHKESPHHQHFINCLTLCNDAINEKKEKIGDPTEIALVDFTRAITIRETEWRKKYKRVDEIPFDSDRKLMTTVNKVNNKKIVYTKGAIDQLLERCTKIYLDEKIIPLTAELKKIVHSEAMKLSHEALRVLAFAFKEQDDSPLESDLIFLGAVGMIDPPRPEAIVAIEKAHHAGIRVVMITGDHKVTAFAIAQQLKIVDSEENVMNGHQIDSIDNDQLKEKLKTVNVFARVNPEHKTRIVECLQELNYVVSMTGDGVNDAPSLSKADIGVAMGITGTDVSKEAANIILQDDNFSTIIKGVEEGRNVYQKIKRAIIFVISANIAQVLAFLLISIITTIKPFESVNILWFNLIIETLLAIPIGLDHNDGSLMLDKPRNKKESFFSHELLTLFFISFITAASVIATFFIGREVFDSNADAKIAAVLVMTCAPAIYVYAIRLPNYKIKYHQKHKLNYYLLGSIFLTLILNFMIVYIPGLNQIFLNDPTGVIYSTPPTLSWQMSLVSLAMMCVPLVGIILYGQIRHLIKK</sequence>
<evidence type="ECO:0000256" key="1">
    <source>
        <dbReference type="ARBA" id="ARBA00004651"/>
    </source>
</evidence>
<dbReference type="PROSITE" id="PS00154">
    <property type="entry name" value="ATPASE_E1_E2"/>
    <property type="match status" value="1"/>
</dbReference>
<feature type="transmembrane region" description="Helical" evidence="10">
    <location>
        <begin position="79"/>
        <end position="99"/>
    </location>
</feature>
<dbReference type="SUPFAM" id="SSF56784">
    <property type="entry name" value="HAD-like"/>
    <property type="match status" value="1"/>
</dbReference>
<dbReference type="STRING" id="315358.SERIO_v1c12080"/>
<gene>
    <name evidence="12" type="ORF">SERIO_v1c12080</name>
</gene>
<reference evidence="13" key="2">
    <citation type="submission" date="2015-06" db="EMBL/GenBank/DDBJ databases">
        <title>Complete genome sequence of Spiroplasma eriocheiris TDA-040725-5 (DSM 21848).</title>
        <authorList>
            <person name="Lo W.-S."/>
            <person name="Kuo C.-H."/>
        </authorList>
    </citation>
    <scope>NUCLEOTIDE SEQUENCE [LARGE SCALE GENOMIC DNA]</scope>
    <source>
        <strain evidence="13">TDA-040725-5</strain>
    </source>
</reference>
<feature type="domain" description="Cation-transporting P-type ATPase N-terminal" evidence="11">
    <location>
        <begin position="1"/>
        <end position="75"/>
    </location>
</feature>
<dbReference type="InterPro" id="IPR059000">
    <property type="entry name" value="ATPase_P-type_domA"/>
</dbReference>
<dbReference type="GO" id="GO:0006883">
    <property type="term" value="P:intracellular sodium ion homeostasis"/>
    <property type="evidence" value="ECO:0007669"/>
    <property type="project" value="TreeGrafter"/>
</dbReference>
<feature type="transmembrane region" description="Helical" evidence="10">
    <location>
        <begin position="673"/>
        <end position="694"/>
    </location>
</feature>
<evidence type="ECO:0000256" key="10">
    <source>
        <dbReference type="SAM" id="Phobius"/>
    </source>
</evidence>
<dbReference type="PANTHER" id="PTHR43294:SF21">
    <property type="entry name" value="CATION TRANSPORTING ATPASE"/>
    <property type="match status" value="1"/>
</dbReference>
<dbReference type="GO" id="GO:0016887">
    <property type="term" value="F:ATP hydrolysis activity"/>
    <property type="evidence" value="ECO:0007669"/>
    <property type="project" value="InterPro"/>
</dbReference>
<evidence type="ECO:0000256" key="7">
    <source>
        <dbReference type="ARBA" id="ARBA00022967"/>
    </source>
</evidence>
<dbReference type="SUPFAM" id="SSF81665">
    <property type="entry name" value="Calcium ATPase, transmembrane domain M"/>
    <property type="match status" value="1"/>
</dbReference>
<evidence type="ECO:0000256" key="9">
    <source>
        <dbReference type="ARBA" id="ARBA00023136"/>
    </source>
</evidence>
<keyword evidence="9 10" id="KW-0472">Membrane</keyword>
<feature type="transmembrane region" description="Helical" evidence="10">
    <location>
        <begin position="779"/>
        <end position="799"/>
    </location>
</feature>
<dbReference type="GO" id="GO:1902600">
    <property type="term" value="P:proton transmembrane transport"/>
    <property type="evidence" value="ECO:0007669"/>
    <property type="project" value="TreeGrafter"/>
</dbReference>
<keyword evidence="8 10" id="KW-1133">Transmembrane helix</keyword>
<dbReference type="GO" id="GO:1990573">
    <property type="term" value="P:potassium ion import across plasma membrane"/>
    <property type="evidence" value="ECO:0007669"/>
    <property type="project" value="TreeGrafter"/>
</dbReference>
<dbReference type="PATRIC" id="fig|743698.3.peg.1220"/>
<dbReference type="GO" id="GO:0005391">
    <property type="term" value="F:P-type sodium:potassium-exchanging transporter activity"/>
    <property type="evidence" value="ECO:0007669"/>
    <property type="project" value="TreeGrafter"/>
</dbReference>
<feature type="transmembrane region" description="Helical" evidence="10">
    <location>
        <begin position="281"/>
        <end position="303"/>
    </location>
</feature>
<dbReference type="GO" id="GO:0030007">
    <property type="term" value="P:intracellular potassium ion homeostasis"/>
    <property type="evidence" value="ECO:0007669"/>
    <property type="project" value="TreeGrafter"/>
</dbReference>
<protein>
    <submittedName>
        <fullName evidence="12">Cation-transporting ATPase</fullName>
    </submittedName>
</protein>
<evidence type="ECO:0000259" key="11">
    <source>
        <dbReference type="SMART" id="SM00831"/>
    </source>
</evidence>
<dbReference type="Pfam" id="PF00689">
    <property type="entry name" value="Cation_ATPase_C"/>
    <property type="match status" value="1"/>
</dbReference>
<dbReference type="FunFam" id="3.40.50.1000:FF:000028">
    <property type="entry name" value="Calcium-transporting P-type ATPase, putative"/>
    <property type="match status" value="1"/>
</dbReference>
<dbReference type="InterPro" id="IPR008250">
    <property type="entry name" value="ATPase_P-typ_transduc_dom_A_sf"/>
</dbReference>
<dbReference type="Pfam" id="PF13246">
    <property type="entry name" value="Cation_ATPase"/>
    <property type="match status" value="1"/>
</dbReference>
<dbReference type="SMART" id="SM00831">
    <property type="entry name" value="Cation_ATPase_N"/>
    <property type="match status" value="1"/>
</dbReference>
<feature type="transmembrane region" description="Helical" evidence="10">
    <location>
        <begin position="49"/>
        <end position="73"/>
    </location>
</feature>
<dbReference type="InterPro" id="IPR044492">
    <property type="entry name" value="P_typ_ATPase_HD_dom"/>
</dbReference>
<keyword evidence="3" id="KW-1003">Cell membrane</keyword>
<dbReference type="Proteomes" id="UP000035661">
    <property type="component" value="Chromosome"/>
</dbReference>
<proteinExistence type="inferred from homology"/>
<dbReference type="SFLD" id="SFLDS00003">
    <property type="entry name" value="Haloacid_Dehalogenase"/>
    <property type="match status" value="1"/>
</dbReference>
<dbReference type="SUPFAM" id="SSF81653">
    <property type="entry name" value="Calcium ATPase, transduction domain A"/>
    <property type="match status" value="1"/>
</dbReference>
<feature type="transmembrane region" description="Helical" evidence="10">
    <location>
        <begin position="854"/>
        <end position="876"/>
    </location>
</feature>
<dbReference type="GO" id="GO:0036376">
    <property type="term" value="P:sodium ion export across plasma membrane"/>
    <property type="evidence" value="ECO:0007669"/>
    <property type="project" value="TreeGrafter"/>
</dbReference>
<dbReference type="InterPro" id="IPR018303">
    <property type="entry name" value="ATPase_P-typ_P_site"/>
</dbReference>
<dbReference type="InterPro" id="IPR004014">
    <property type="entry name" value="ATPase_P-typ_cation-transptr_N"/>
</dbReference>
<dbReference type="Gene3D" id="1.20.1110.10">
    <property type="entry name" value="Calcium-transporting ATPase, transmembrane domain"/>
    <property type="match status" value="1"/>
</dbReference>
<dbReference type="InterPro" id="IPR006068">
    <property type="entry name" value="ATPase_P-typ_cation-transptr_C"/>
</dbReference>
<dbReference type="PANTHER" id="PTHR43294">
    <property type="entry name" value="SODIUM/POTASSIUM-TRANSPORTING ATPASE SUBUNIT ALPHA"/>
    <property type="match status" value="1"/>
</dbReference>
<reference evidence="12 13" key="1">
    <citation type="journal article" date="2015" name="Genome Biol. Evol.">
        <title>Found and Lost: The Fates of Horizontally Acquired Genes in Arthropod-Symbiotic Spiroplasma.</title>
        <authorList>
            <person name="Lo W.S."/>
            <person name="Gasparich G.E."/>
            <person name="Kuo C.H."/>
        </authorList>
    </citation>
    <scope>NUCLEOTIDE SEQUENCE [LARGE SCALE GENOMIC DNA]</scope>
    <source>
        <strain evidence="13">TDA-040725-5</strain>
    </source>
</reference>
<organism evidence="12 13">
    <name type="scientific">Spiroplasma eriocheiris</name>
    <dbReference type="NCBI Taxonomy" id="315358"/>
    <lineage>
        <taxon>Bacteria</taxon>
        <taxon>Bacillati</taxon>
        <taxon>Mycoplasmatota</taxon>
        <taxon>Mollicutes</taxon>
        <taxon>Entomoplasmatales</taxon>
        <taxon>Spiroplasmataceae</taxon>
        <taxon>Spiroplasma</taxon>
    </lineage>
</organism>
<evidence type="ECO:0000313" key="12">
    <source>
        <dbReference type="EMBL" id="AKM54757.1"/>
    </source>
</evidence>
<dbReference type="SFLD" id="SFLDG00002">
    <property type="entry name" value="C1.7:_P-type_atpase_like"/>
    <property type="match status" value="1"/>
</dbReference>
<dbReference type="SUPFAM" id="SSF81660">
    <property type="entry name" value="Metal cation-transporting ATPase, ATP-binding domain N"/>
    <property type="match status" value="1"/>
</dbReference>
<dbReference type="PRINTS" id="PR00120">
    <property type="entry name" value="HATPASE"/>
</dbReference>
<evidence type="ECO:0000256" key="4">
    <source>
        <dbReference type="ARBA" id="ARBA00022692"/>
    </source>
</evidence>
<dbReference type="PRINTS" id="PR00119">
    <property type="entry name" value="CATATPASE"/>
</dbReference>
<dbReference type="RefSeq" id="WP_047791935.1">
    <property type="nucleotide sequence ID" value="NZ_CP011856.1"/>
</dbReference>
<dbReference type="KEGG" id="seri:SERIO_v1c12080"/>
<dbReference type="Gene3D" id="3.40.50.1000">
    <property type="entry name" value="HAD superfamily/HAD-like"/>
    <property type="match status" value="1"/>
</dbReference>
<dbReference type="Pfam" id="PF00122">
    <property type="entry name" value="E1-E2_ATPase"/>
    <property type="match status" value="1"/>
</dbReference>
<dbReference type="AlphaFoldDB" id="A0A0H3XNF2"/>
<keyword evidence="5" id="KW-0547">Nucleotide-binding</keyword>
<dbReference type="InterPro" id="IPR023299">
    <property type="entry name" value="ATPase_P-typ_cyto_dom_N"/>
</dbReference>